<dbReference type="OMA" id="SITMIKI"/>
<dbReference type="eggNOG" id="ENOG502SUIJ">
    <property type="taxonomic scope" value="Eukaryota"/>
</dbReference>
<dbReference type="PANTHER" id="PTHR12621:SF7">
    <property type="entry name" value="CYSTEINE AND HISTIDINE-RICH DOMAIN-CONTAINING PROTEIN 1"/>
    <property type="match status" value="1"/>
</dbReference>
<dbReference type="GeneID" id="5015775"/>
<dbReference type="HOGENOM" id="CLU_038221_1_0_1"/>
<sequence>MKYLKMIDIFGVQYKPQISLDEKEQKSILSGICSILVLVASFSYFIYVMNEWWSSKILPNSTNLMKVQNYSQIFYNEDALFEFCYWKYSNEQVDPFRFQRNILTPIGIYFINGIPQKPFSLLDQSQTISPYNTSLLRVDNLSLVQNSGFDNDLNDTTELMIVITSCNATLFDIGYECASDEEIKEFFEKSVNYISFWLNLKQYDPYSQKFQAVKKQYYLTFDSQISHQGQLILTQTQATIDTGILFSSSESKSFIYNAQLITSATTNQFWSTLLVKNSYLNLFIRLDPMSIDTQIVYPKLGEILAQVGSIMSILMTIQYLLNYYNEQLLDCDLVDKVLGFYFLDYIELKKSKDKKDLKICKELIAQAKKKLVYTNIIYELSRIQLFLINHFGRNQLYHTHQYGIQAKEEIKSSNCGQVFDNSITMIKVDVNRGQIEWHFSKEDFNLLSRGKANMFKNNEDLVRVYQEVDSASFQSIQL</sequence>
<evidence type="ECO:0008006" key="4">
    <source>
        <dbReference type="Google" id="ProtNLM"/>
    </source>
</evidence>
<accession>A0BVM6</accession>
<proteinExistence type="predicted"/>
<dbReference type="STRING" id="5888.A0BVM6"/>
<gene>
    <name evidence="2" type="ORF">GSPATT00032445001</name>
</gene>
<dbReference type="KEGG" id="ptm:GSPATT00032445001"/>
<dbReference type="Proteomes" id="UP000000600">
    <property type="component" value="Unassembled WGS sequence"/>
</dbReference>
<dbReference type="GO" id="GO:0008270">
    <property type="term" value="F:zinc ion binding"/>
    <property type="evidence" value="ECO:0000318"/>
    <property type="project" value="GO_Central"/>
</dbReference>
<evidence type="ECO:0000313" key="3">
    <source>
        <dbReference type="Proteomes" id="UP000000600"/>
    </source>
</evidence>
<dbReference type="EMBL" id="CT868020">
    <property type="protein sequence ID" value="CAK62593.1"/>
    <property type="molecule type" value="Genomic_DNA"/>
</dbReference>
<dbReference type="RefSeq" id="XP_001429991.1">
    <property type="nucleotide sequence ID" value="XM_001429954.1"/>
</dbReference>
<dbReference type="OrthoDB" id="303855at2759"/>
<dbReference type="AlphaFoldDB" id="A0BVM6"/>
<feature type="transmembrane region" description="Helical" evidence="1">
    <location>
        <begin position="28"/>
        <end position="49"/>
    </location>
</feature>
<name>A0BVM6_PARTE</name>
<protein>
    <recommendedName>
        <fullName evidence="4">Transmembrane protein</fullName>
    </recommendedName>
</protein>
<evidence type="ECO:0000313" key="2">
    <source>
        <dbReference type="EMBL" id="CAK62593.1"/>
    </source>
</evidence>
<dbReference type="PANTHER" id="PTHR12621">
    <property type="entry name" value="CYSTEINE AND HISTIDINE-RICH DOMAIN CHORD -CONTAINING PROTEIN"/>
    <property type="match status" value="1"/>
</dbReference>
<keyword evidence="3" id="KW-1185">Reference proteome</keyword>
<keyword evidence="1" id="KW-1133">Transmembrane helix</keyword>
<evidence type="ECO:0000256" key="1">
    <source>
        <dbReference type="SAM" id="Phobius"/>
    </source>
</evidence>
<organism evidence="2 3">
    <name type="scientific">Paramecium tetraurelia</name>
    <dbReference type="NCBI Taxonomy" id="5888"/>
    <lineage>
        <taxon>Eukaryota</taxon>
        <taxon>Sar</taxon>
        <taxon>Alveolata</taxon>
        <taxon>Ciliophora</taxon>
        <taxon>Intramacronucleata</taxon>
        <taxon>Oligohymenophorea</taxon>
        <taxon>Peniculida</taxon>
        <taxon>Parameciidae</taxon>
        <taxon>Paramecium</taxon>
    </lineage>
</organism>
<keyword evidence="1" id="KW-0472">Membrane</keyword>
<reference evidence="2 3" key="1">
    <citation type="journal article" date="2006" name="Nature">
        <title>Global trends of whole-genome duplications revealed by the ciliate Paramecium tetraurelia.</title>
        <authorList>
            <consortium name="Genoscope"/>
            <person name="Aury J.-M."/>
            <person name="Jaillon O."/>
            <person name="Duret L."/>
            <person name="Noel B."/>
            <person name="Jubin C."/>
            <person name="Porcel B.M."/>
            <person name="Segurens B."/>
            <person name="Daubin V."/>
            <person name="Anthouard V."/>
            <person name="Aiach N."/>
            <person name="Arnaiz O."/>
            <person name="Billaut A."/>
            <person name="Beisson J."/>
            <person name="Blanc I."/>
            <person name="Bouhouche K."/>
            <person name="Camara F."/>
            <person name="Duharcourt S."/>
            <person name="Guigo R."/>
            <person name="Gogendeau D."/>
            <person name="Katinka M."/>
            <person name="Keller A.-M."/>
            <person name="Kissmehl R."/>
            <person name="Klotz C."/>
            <person name="Koll F."/>
            <person name="Le Moue A."/>
            <person name="Lepere C."/>
            <person name="Malinsky S."/>
            <person name="Nowacki M."/>
            <person name="Nowak J.K."/>
            <person name="Plattner H."/>
            <person name="Poulain J."/>
            <person name="Ruiz F."/>
            <person name="Serrano V."/>
            <person name="Zagulski M."/>
            <person name="Dessen P."/>
            <person name="Betermier M."/>
            <person name="Weissenbach J."/>
            <person name="Scarpelli C."/>
            <person name="Schachter V."/>
            <person name="Sperling L."/>
            <person name="Meyer E."/>
            <person name="Cohen J."/>
            <person name="Wincker P."/>
        </authorList>
    </citation>
    <scope>NUCLEOTIDE SEQUENCE [LARGE SCALE GENOMIC DNA]</scope>
    <source>
        <strain evidence="2 3">Stock d4-2</strain>
    </source>
</reference>
<dbReference type="InParanoid" id="A0BVM6"/>
<keyword evidence="1" id="KW-0812">Transmembrane</keyword>